<evidence type="ECO:0000313" key="4">
    <source>
        <dbReference type="EMBL" id="AHW64720.1"/>
    </source>
</evidence>
<dbReference type="SMART" id="SM00278">
    <property type="entry name" value="HhH1"/>
    <property type="match status" value="2"/>
</dbReference>
<dbReference type="AlphaFoldDB" id="X5EBF4"/>
<dbReference type="Gene3D" id="1.10.150.280">
    <property type="entry name" value="AF1531-like domain"/>
    <property type="match status" value="1"/>
</dbReference>
<dbReference type="GO" id="GO:0006281">
    <property type="term" value="P:DNA repair"/>
    <property type="evidence" value="ECO:0007669"/>
    <property type="project" value="InterPro"/>
</dbReference>
<reference evidence="4 5" key="1">
    <citation type="journal article" date="2015" name="Int. J. Syst. Evol. Microbiol.">
        <title>Revisiting Corynebacterium glyciniphilum (ex Kubota et al., 1972) sp. nov., nom. rev., isolated from putrefied banana.</title>
        <authorList>
            <person name="Al-Dilaimi A."/>
            <person name="Bednarz H."/>
            <person name="Lomker A."/>
            <person name="Niehaus K."/>
            <person name="Kalinowski J."/>
            <person name="Ruckert C."/>
        </authorList>
    </citation>
    <scope>NUCLEOTIDE SEQUENCE [LARGE SCALE GENOMIC DNA]</scope>
    <source>
        <strain evidence="4">AJ 3170</strain>
    </source>
</reference>
<dbReference type="Gene3D" id="3.10.20.600">
    <property type="match status" value="1"/>
</dbReference>
<feature type="domain" description="Helix-hairpin-helix DNA-binding motif class 1" evidence="3">
    <location>
        <begin position="274"/>
        <end position="293"/>
    </location>
</feature>
<feature type="region of interest" description="Disordered" evidence="1">
    <location>
        <begin position="1"/>
        <end position="21"/>
    </location>
</feature>
<dbReference type="Pfam" id="PF12836">
    <property type="entry name" value="HHH_3"/>
    <property type="match status" value="1"/>
</dbReference>
<organism evidence="4 5">
    <name type="scientific">Corynebacterium glyciniphilum AJ 3170</name>
    <dbReference type="NCBI Taxonomy" id="1404245"/>
    <lineage>
        <taxon>Bacteria</taxon>
        <taxon>Bacillati</taxon>
        <taxon>Actinomycetota</taxon>
        <taxon>Actinomycetes</taxon>
        <taxon>Mycobacteriales</taxon>
        <taxon>Corynebacteriaceae</taxon>
        <taxon>Corynebacterium</taxon>
    </lineage>
</organism>
<feature type="region of interest" description="Disordered" evidence="1">
    <location>
        <begin position="198"/>
        <end position="233"/>
    </location>
</feature>
<gene>
    <name evidence="4" type="ORF">CGLY_11375</name>
</gene>
<dbReference type="Proteomes" id="UP000023703">
    <property type="component" value="Chromosome"/>
</dbReference>
<dbReference type="KEGG" id="cgy:CGLY_11375"/>
<evidence type="ECO:0000259" key="3">
    <source>
        <dbReference type="SMART" id="SM00278"/>
    </source>
</evidence>
<keyword evidence="5" id="KW-1185">Reference proteome</keyword>
<sequence length="296" mass="29508">MGGDAEHRAPAQRRGSGTRRAVADRVEALTQPLPGHELADVRFERRTAIGPRSARIMTATVAALVVVVGGVMLFNDTGGDSGGGDQGEVASGLSPVVSGKPGVELAGDAGTDDRGRSESDQAGGEDDTAGVGPVVVSVQGMVQNPGLVTVDAGTRAGEVIDRSGGVRGDGRVEGINLAEPVVDGMQIVVDPEGSRVLYPGQAQENGAPASAGPASSQPGQGAEDGADSGASASGMVNINSADAVALTSLSGVGPATAEAIIAWRENHGGFAAVEQLMEVKGIGPAKFEALRDSVTV</sequence>
<evidence type="ECO:0000313" key="5">
    <source>
        <dbReference type="Proteomes" id="UP000023703"/>
    </source>
</evidence>
<feature type="compositionally biased region" description="Low complexity" evidence="1">
    <location>
        <begin position="206"/>
        <end position="233"/>
    </location>
</feature>
<dbReference type="RefSeq" id="WP_052540112.1">
    <property type="nucleotide sequence ID" value="NZ_CP006842.1"/>
</dbReference>
<dbReference type="GO" id="GO:0015628">
    <property type="term" value="P:protein secretion by the type II secretion system"/>
    <property type="evidence" value="ECO:0007669"/>
    <property type="project" value="TreeGrafter"/>
</dbReference>
<dbReference type="GO" id="GO:0003677">
    <property type="term" value="F:DNA binding"/>
    <property type="evidence" value="ECO:0007669"/>
    <property type="project" value="InterPro"/>
</dbReference>
<dbReference type="STRING" id="1404245.CGLY_11375"/>
<dbReference type="PANTHER" id="PTHR21180">
    <property type="entry name" value="ENDONUCLEASE/EXONUCLEASE/PHOSPHATASE FAMILY DOMAIN-CONTAINING PROTEIN 1"/>
    <property type="match status" value="1"/>
</dbReference>
<dbReference type="InterPro" id="IPR051675">
    <property type="entry name" value="Endo/Exo/Phosphatase_dom_1"/>
</dbReference>
<evidence type="ECO:0000256" key="2">
    <source>
        <dbReference type="SAM" id="Phobius"/>
    </source>
</evidence>
<dbReference type="InterPro" id="IPR010994">
    <property type="entry name" value="RuvA_2-like"/>
</dbReference>
<keyword evidence="2" id="KW-1133">Transmembrane helix</keyword>
<accession>X5EBF4</accession>
<feature type="region of interest" description="Disordered" evidence="1">
    <location>
        <begin position="79"/>
        <end position="130"/>
    </location>
</feature>
<dbReference type="InterPro" id="IPR004509">
    <property type="entry name" value="Competence_ComEA_HhH"/>
</dbReference>
<dbReference type="InterPro" id="IPR019554">
    <property type="entry name" value="Soluble_ligand-bd"/>
</dbReference>
<evidence type="ECO:0000256" key="1">
    <source>
        <dbReference type="SAM" id="MobiDB-lite"/>
    </source>
</evidence>
<protein>
    <submittedName>
        <fullName evidence="4">Putative membrane protein</fullName>
    </submittedName>
</protein>
<dbReference type="SUPFAM" id="SSF47781">
    <property type="entry name" value="RuvA domain 2-like"/>
    <property type="match status" value="1"/>
</dbReference>
<dbReference type="eggNOG" id="COG1555">
    <property type="taxonomic scope" value="Bacteria"/>
</dbReference>
<dbReference type="GO" id="GO:0015627">
    <property type="term" value="C:type II protein secretion system complex"/>
    <property type="evidence" value="ECO:0007669"/>
    <property type="project" value="TreeGrafter"/>
</dbReference>
<keyword evidence="2" id="KW-0812">Transmembrane</keyword>
<dbReference type="Pfam" id="PF10531">
    <property type="entry name" value="SLBB"/>
    <property type="match status" value="1"/>
</dbReference>
<dbReference type="PANTHER" id="PTHR21180:SF32">
    <property type="entry name" value="ENDONUCLEASE_EXONUCLEASE_PHOSPHATASE FAMILY DOMAIN-CONTAINING PROTEIN 1"/>
    <property type="match status" value="1"/>
</dbReference>
<dbReference type="EMBL" id="CP006842">
    <property type="protein sequence ID" value="AHW64720.1"/>
    <property type="molecule type" value="Genomic_DNA"/>
</dbReference>
<dbReference type="InterPro" id="IPR003583">
    <property type="entry name" value="Hlx-hairpin-Hlx_DNA-bd_motif"/>
</dbReference>
<dbReference type="HOGENOM" id="CLU_052011_0_2_11"/>
<keyword evidence="2" id="KW-0472">Membrane</keyword>
<feature type="transmembrane region" description="Helical" evidence="2">
    <location>
        <begin position="54"/>
        <end position="74"/>
    </location>
</feature>
<proteinExistence type="predicted"/>
<feature type="domain" description="Helix-hairpin-helix DNA-binding motif class 1" evidence="3">
    <location>
        <begin position="244"/>
        <end position="263"/>
    </location>
</feature>
<dbReference type="NCBIfam" id="TIGR00426">
    <property type="entry name" value="competence protein ComEA helix-hairpin-helix repeat region"/>
    <property type="match status" value="1"/>
</dbReference>
<name>X5EBF4_9CORY</name>